<evidence type="ECO:0008006" key="3">
    <source>
        <dbReference type="Google" id="ProtNLM"/>
    </source>
</evidence>
<comment type="caution">
    <text evidence="1">The sequence shown here is derived from an EMBL/GenBank/DDBJ whole genome shotgun (WGS) entry which is preliminary data.</text>
</comment>
<dbReference type="InterPro" id="IPR023267">
    <property type="entry name" value="RCMT"/>
</dbReference>
<dbReference type="AlphaFoldDB" id="A0AA41VVK2"/>
<protein>
    <recommendedName>
        <fullName evidence="3">SAM-dependent MTase RsmB/NOP-type domain-containing protein</fullName>
    </recommendedName>
</protein>
<dbReference type="EMBL" id="JAJJMA010302929">
    <property type="protein sequence ID" value="MCL7048281.1"/>
    <property type="molecule type" value="Genomic_DNA"/>
</dbReference>
<evidence type="ECO:0000313" key="2">
    <source>
        <dbReference type="Proteomes" id="UP001177140"/>
    </source>
</evidence>
<dbReference type="Gene3D" id="3.40.50.150">
    <property type="entry name" value="Vaccinia Virus protein VP39"/>
    <property type="match status" value="1"/>
</dbReference>
<sequence>GKASSMVAVALGPQPCWQVLDACSAPGNKTGKITACELNKDRVKRLEDTVKYSGASSILSKSFTFSALANFTEDPLYTKVRAAVLQDPSCSCSGTAVDRLDHLLPSFTAAQAAEVTDTPRVKNLAAFQSRALAHALSCKTGRWNMTDHSIITNATYTWSVWVLEGKLRSKIMLALSYQTIWNLPLIGECKVMQRL</sequence>
<dbReference type="SUPFAM" id="SSF53335">
    <property type="entry name" value="S-adenosyl-L-methionine-dependent methyltransferases"/>
    <property type="match status" value="1"/>
</dbReference>
<name>A0AA41VVK2_PAPNU</name>
<dbReference type="GO" id="GO:0008173">
    <property type="term" value="F:RNA methyltransferase activity"/>
    <property type="evidence" value="ECO:0007669"/>
    <property type="project" value="InterPro"/>
</dbReference>
<evidence type="ECO:0000313" key="1">
    <source>
        <dbReference type="EMBL" id="MCL7048281.1"/>
    </source>
</evidence>
<dbReference type="InterPro" id="IPR029063">
    <property type="entry name" value="SAM-dependent_MTases_sf"/>
</dbReference>
<reference evidence="1" key="1">
    <citation type="submission" date="2022-03" db="EMBL/GenBank/DDBJ databases">
        <title>A functionally conserved STORR gene fusion in Papaver species that diverged 16.8 million years ago.</title>
        <authorList>
            <person name="Catania T."/>
        </authorList>
    </citation>
    <scope>NUCLEOTIDE SEQUENCE</scope>
    <source>
        <strain evidence="1">S-191538</strain>
    </source>
</reference>
<organism evidence="1 2">
    <name type="scientific">Papaver nudicaule</name>
    <name type="common">Iceland poppy</name>
    <dbReference type="NCBI Taxonomy" id="74823"/>
    <lineage>
        <taxon>Eukaryota</taxon>
        <taxon>Viridiplantae</taxon>
        <taxon>Streptophyta</taxon>
        <taxon>Embryophyta</taxon>
        <taxon>Tracheophyta</taxon>
        <taxon>Spermatophyta</taxon>
        <taxon>Magnoliopsida</taxon>
        <taxon>Ranunculales</taxon>
        <taxon>Papaveraceae</taxon>
        <taxon>Papaveroideae</taxon>
        <taxon>Papaver</taxon>
    </lineage>
</organism>
<dbReference type="GO" id="GO:0005730">
    <property type="term" value="C:nucleolus"/>
    <property type="evidence" value="ECO:0007669"/>
    <property type="project" value="TreeGrafter"/>
</dbReference>
<accession>A0AA41VVK2</accession>
<proteinExistence type="predicted"/>
<dbReference type="PANTHER" id="PTHR22807:SF4">
    <property type="entry name" value="28S RRNA (CYTOSINE-C(5))-METHYLTRANSFERASE"/>
    <property type="match status" value="1"/>
</dbReference>
<dbReference type="GO" id="GO:0070475">
    <property type="term" value="P:rRNA base methylation"/>
    <property type="evidence" value="ECO:0007669"/>
    <property type="project" value="TreeGrafter"/>
</dbReference>
<dbReference type="Proteomes" id="UP001177140">
    <property type="component" value="Unassembled WGS sequence"/>
</dbReference>
<keyword evidence="2" id="KW-1185">Reference proteome</keyword>
<gene>
    <name evidence="1" type="ORF">MKW94_029967</name>
</gene>
<dbReference type="PANTHER" id="PTHR22807">
    <property type="entry name" value="NOP2 YEAST -RELATED NOL1/NOP2/FMU SUN DOMAIN-CONTAINING"/>
    <property type="match status" value="1"/>
</dbReference>
<feature type="non-terminal residue" evidence="1">
    <location>
        <position position="195"/>
    </location>
</feature>